<dbReference type="Proteomes" id="UP000655225">
    <property type="component" value="Unassembled WGS sequence"/>
</dbReference>
<feature type="repeat" description="PPR" evidence="2">
    <location>
        <begin position="173"/>
        <end position="208"/>
    </location>
</feature>
<dbReference type="GO" id="GO:0009451">
    <property type="term" value="P:RNA modification"/>
    <property type="evidence" value="ECO:0007669"/>
    <property type="project" value="InterPro"/>
</dbReference>
<dbReference type="FunFam" id="1.25.40.10:FF:000090">
    <property type="entry name" value="Pentatricopeptide repeat-containing protein, chloroplastic"/>
    <property type="match status" value="1"/>
</dbReference>
<dbReference type="OrthoDB" id="1870791at2759"/>
<reference evidence="3 4" key="1">
    <citation type="submission" date="2020-04" db="EMBL/GenBank/DDBJ databases">
        <title>Plant Genome Project.</title>
        <authorList>
            <person name="Zhang R.-G."/>
        </authorList>
    </citation>
    <scope>NUCLEOTIDE SEQUENCE [LARGE SCALE GENOMIC DNA]</scope>
    <source>
        <strain evidence="3">YNK0</strain>
        <tissue evidence="3">Leaf</tissue>
    </source>
</reference>
<dbReference type="NCBIfam" id="TIGR00756">
    <property type="entry name" value="PPR"/>
    <property type="match status" value="3"/>
</dbReference>
<evidence type="ECO:0000256" key="2">
    <source>
        <dbReference type="PROSITE-ProRule" id="PRU00708"/>
    </source>
</evidence>
<organism evidence="3 4">
    <name type="scientific">Tetracentron sinense</name>
    <name type="common">Spur-leaf</name>
    <dbReference type="NCBI Taxonomy" id="13715"/>
    <lineage>
        <taxon>Eukaryota</taxon>
        <taxon>Viridiplantae</taxon>
        <taxon>Streptophyta</taxon>
        <taxon>Embryophyta</taxon>
        <taxon>Tracheophyta</taxon>
        <taxon>Spermatophyta</taxon>
        <taxon>Magnoliopsida</taxon>
        <taxon>Trochodendrales</taxon>
        <taxon>Trochodendraceae</taxon>
        <taxon>Tetracentron</taxon>
    </lineage>
</organism>
<dbReference type="EMBL" id="JABCRI010000013">
    <property type="protein sequence ID" value="KAF8395694.1"/>
    <property type="molecule type" value="Genomic_DNA"/>
</dbReference>
<dbReference type="FunFam" id="1.25.40.10:FF:000073">
    <property type="entry name" value="Pentatricopeptide repeat-containing protein chloroplastic"/>
    <property type="match status" value="1"/>
</dbReference>
<dbReference type="Pfam" id="PF20431">
    <property type="entry name" value="E_motif"/>
    <property type="match status" value="1"/>
</dbReference>
<dbReference type="Pfam" id="PF13041">
    <property type="entry name" value="PPR_2"/>
    <property type="match status" value="5"/>
</dbReference>
<feature type="repeat" description="PPR" evidence="2">
    <location>
        <begin position="712"/>
        <end position="746"/>
    </location>
</feature>
<dbReference type="InterPro" id="IPR046960">
    <property type="entry name" value="PPR_At4g14850-like_plant"/>
</dbReference>
<sequence>MLTSCVSCSPYANLRLLSAHPAKSPTPSSKLSHNSESIALQNNIFFSKYSKSKSLDQTLHLFRLLPHRDTITWNTVISTCYRHGNFTTALRLFIDMIISSSHQPDNLTFRSLLMACTHTNNYLLALQIHAFMIKLQGLGSSDLITDTCLMKFYSELGSMEVARNIFDKIPLRDVVAFTVMMVGYIEVGMYEEALRMFRKMMGIDNLVPNEFSLTSVLSACAGLSSLFEGKQIHAHIVKVSLQSDVFVGTALINTYAKCDEMGSAEKVFLEISAPNVVSWNTLMAGNFEFEKVLRLFLMMRESGVSPDHVTYGTVLRACTKDASLSLVRQIHGLVVKMVGAEVDVFLGGALFEVYVDHGCASDAQKIFDWIHGKDIMAFNFAIQGYVRNGHTAEAVALFHEALQMGMEPNEATLVSLLIRVEGLNQGKQLHALITKFGFSGGGGASIASSLITVYTEFHCLDDAVRLFDQVHTPDMVLWTSMISGFSRSCKSQEALQHYILMLLEGLGEPPNQYTFSSVLRSCANLAAAEEGKQLHAQIMKSNHLIVSDLFIASGLVDMYAKCGFITEARILFDKMPVRDIASWNAMITGLAWHGYPETALEIFQELLNLPNLEPNHITFVGVLSACSHGGLLEEGYRYFQLIREPTIDHYTCLVDLLARAGHLEEASNLIQEMPFNPNEVIWSSLLAASSIHGNIGMGEYSAKHLLQLNPKDHGTYVSLSNIYAAAGRWEDVKKIRKLMKYQGVRKNAGLSWLRVNGRTHVFSAAEERNMGMANEGRIKDVGCEHILL</sequence>
<dbReference type="Gene3D" id="1.25.40.10">
    <property type="entry name" value="Tetratricopeptide repeat domain"/>
    <property type="match status" value="7"/>
</dbReference>
<feature type="repeat" description="PPR" evidence="2">
    <location>
        <begin position="579"/>
        <end position="614"/>
    </location>
</feature>
<dbReference type="OMA" id="FHCLDDA"/>
<accession>A0A834YU11</accession>
<dbReference type="PROSITE" id="PS51375">
    <property type="entry name" value="PPR"/>
    <property type="match status" value="5"/>
</dbReference>
<comment type="caution">
    <text evidence="3">The sequence shown here is derived from an EMBL/GenBank/DDBJ whole genome shotgun (WGS) entry which is preliminary data.</text>
</comment>
<evidence type="ECO:0000256" key="1">
    <source>
        <dbReference type="ARBA" id="ARBA00022737"/>
    </source>
</evidence>
<dbReference type="AlphaFoldDB" id="A0A834YU11"/>
<dbReference type="InterPro" id="IPR002885">
    <property type="entry name" value="PPR_rpt"/>
</dbReference>
<dbReference type="InterPro" id="IPR046848">
    <property type="entry name" value="E_motif"/>
</dbReference>
<dbReference type="PANTHER" id="PTHR24015:SF548">
    <property type="entry name" value="OS08G0340900 PROTEIN"/>
    <property type="match status" value="1"/>
</dbReference>
<name>A0A834YU11_TETSI</name>
<evidence type="ECO:0000313" key="4">
    <source>
        <dbReference type="Proteomes" id="UP000655225"/>
    </source>
</evidence>
<dbReference type="InterPro" id="IPR011990">
    <property type="entry name" value="TPR-like_helical_dom_sf"/>
</dbReference>
<keyword evidence="1" id="KW-0677">Repeat</keyword>
<dbReference type="PANTHER" id="PTHR24015">
    <property type="entry name" value="OS07G0578800 PROTEIN-RELATED"/>
    <property type="match status" value="1"/>
</dbReference>
<evidence type="ECO:0000313" key="3">
    <source>
        <dbReference type="EMBL" id="KAF8395694.1"/>
    </source>
</evidence>
<dbReference type="Pfam" id="PF01535">
    <property type="entry name" value="PPR"/>
    <property type="match status" value="3"/>
</dbReference>
<dbReference type="GO" id="GO:0003729">
    <property type="term" value="F:mRNA binding"/>
    <property type="evidence" value="ECO:0007669"/>
    <property type="project" value="UniProtKB-ARBA"/>
</dbReference>
<feature type="repeat" description="PPR" evidence="2">
    <location>
        <begin position="374"/>
        <end position="408"/>
    </location>
</feature>
<evidence type="ECO:0008006" key="5">
    <source>
        <dbReference type="Google" id="ProtNLM"/>
    </source>
</evidence>
<dbReference type="SUPFAM" id="SSF48452">
    <property type="entry name" value="TPR-like"/>
    <property type="match status" value="1"/>
</dbReference>
<gene>
    <name evidence="3" type="ORF">HHK36_019644</name>
</gene>
<keyword evidence="4" id="KW-1185">Reference proteome</keyword>
<protein>
    <recommendedName>
        <fullName evidence="5">Pentatricopeptide repeat-containing protein</fullName>
    </recommendedName>
</protein>
<feature type="repeat" description="PPR" evidence="2">
    <location>
        <begin position="69"/>
        <end position="104"/>
    </location>
</feature>
<proteinExistence type="predicted"/>